<name>A0A2G5SPC4_9PELO</name>
<keyword evidence="4" id="KW-1185">Reference proteome</keyword>
<protein>
    <recommendedName>
        <fullName evidence="5">Secreted protein</fullName>
    </recommendedName>
</protein>
<dbReference type="Proteomes" id="UP000230233">
    <property type="component" value="Chromosome X"/>
</dbReference>
<proteinExistence type="predicted"/>
<dbReference type="AlphaFoldDB" id="A0A2G5SPC4"/>
<keyword evidence="2" id="KW-0732">Signal</keyword>
<evidence type="ECO:0000256" key="2">
    <source>
        <dbReference type="SAM" id="SignalP"/>
    </source>
</evidence>
<sequence length="78" mass="8733">MEKKILLIAIVALYCAIVNNKNDLLLPPRPPIGLTQANSELTTVSNHQPRRTDREVQATARNGRARPKPYRARAAKMT</sequence>
<accession>A0A2G5SPC4</accession>
<feature type="signal peptide" evidence="2">
    <location>
        <begin position="1"/>
        <end position="20"/>
    </location>
</feature>
<dbReference type="EMBL" id="PDUG01000006">
    <property type="protein sequence ID" value="PIC16910.1"/>
    <property type="molecule type" value="Genomic_DNA"/>
</dbReference>
<reference evidence="4" key="1">
    <citation type="submission" date="2017-10" db="EMBL/GenBank/DDBJ databases">
        <title>Rapid genome shrinkage in a self-fertile nematode reveals novel sperm competition proteins.</title>
        <authorList>
            <person name="Yin D."/>
            <person name="Schwarz E.M."/>
            <person name="Thomas C.G."/>
            <person name="Felde R.L."/>
            <person name="Korf I.F."/>
            <person name="Cutter A.D."/>
            <person name="Schartner C.M."/>
            <person name="Ralston E.J."/>
            <person name="Meyer B.J."/>
            <person name="Haag E.S."/>
        </authorList>
    </citation>
    <scope>NUCLEOTIDE SEQUENCE [LARGE SCALE GENOMIC DNA]</scope>
    <source>
        <strain evidence="4">JU1422</strain>
    </source>
</reference>
<comment type="caution">
    <text evidence="3">The sequence shown here is derived from an EMBL/GenBank/DDBJ whole genome shotgun (WGS) entry which is preliminary data.</text>
</comment>
<evidence type="ECO:0000256" key="1">
    <source>
        <dbReference type="SAM" id="MobiDB-lite"/>
    </source>
</evidence>
<evidence type="ECO:0000313" key="4">
    <source>
        <dbReference type="Proteomes" id="UP000230233"/>
    </source>
</evidence>
<feature type="compositionally biased region" description="Basic residues" evidence="1">
    <location>
        <begin position="63"/>
        <end position="78"/>
    </location>
</feature>
<feature type="chain" id="PRO_5013727692" description="Secreted protein" evidence="2">
    <location>
        <begin position="21"/>
        <end position="78"/>
    </location>
</feature>
<evidence type="ECO:0000313" key="3">
    <source>
        <dbReference type="EMBL" id="PIC16910.1"/>
    </source>
</evidence>
<organism evidence="3 4">
    <name type="scientific">Caenorhabditis nigoni</name>
    <dbReference type="NCBI Taxonomy" id="1611254"/>
    <lineage>
        <taxon>Eukaryota</taxon>
        <taxon>Metazoa</taxon>
        <taxon>Ecdysozoa</taxon>
        <taxon>Nematoda</taxon>
        <taxon>Chromadorea</taxon>
        <taxon>Rhabditida</taxon>
        <taxon>Rhabditina</taxon>
        <taxon>Rhabditomorpha</taxon>
        <taxon>Rhabditoidea</taxon>
        <taxon>Rhabditidae</taxon>
        <taxon>Peloderinae</taxon>
        <taxon>Caenorhabditis</taxon>
    </lineage>
</organism>
<feature type="region of interest" description="Disordered" evidence="1">
    <location>
        <begin position="42"/>
        <end position="78"/>
    </location>
</feature>
<gene>
    <name evidence="3" type="primary">Cnig_chr_X.g23339</name>
    <name evidence="3" type="ORF">B9Z55_023339</name>
</gene>
<evidence type="ECO:0008006" key="5">
    <source>
        <dbReference type="Google" id="ProtNLM"/>
    </source>
</evidence>